<dbReference type="AlphaFoldDB" id="A0A6J5GSY9"/>
<dbReference type="Gene3D" id="3.40.190.10">
    <property type="entry name" value="Periplasmic binding protein-like II"/>
    <property type="match status" value="1"/>
</dbReference>
<reference evidence="1 2" key="1">
    <citation type="submission" date="2020-04" db="EMBL/GenBank/DDBJ databases">
        <authorList>
            <person name="De Canck E."/>
        </authorList>
    </citation>
    <scope>NUCLEOTIDE SEQUENCE [LARGE SCALE GENOMIC DNA]</scope>
    <source>
        <strain evidence="1 2">LMG 27177</strain>
    </source>
</reference>
<dbReference type="EMBL" id="CADIKI010000020">
    <property type="protein sequence ID" value="CAB3804221.1"/>
    <property type="molecule type" value="Genomic_DNA"/>
</dbReference>
<evidence type="ECO:0008006" key="3">
    <source>
        <dbReference type="Google" id="ProtNLM"/>
    </source>
</evidence>
<sequence length="139" mass="15069">MRKGTPFVSVADVDQPGVRIAAARNSAYDLFLKRTLRHAELVYTDTSQAVVDLMLKKELDAAAGIRQPLIAAVALHEDIQVLADQFMSIEQAMGMPLTRIGVGHRFLCDFVERAKFSGFVEATLQKYGATGATVAASAE</sequence>
<dbReference type="Proteomes" id="UP000494252">
    <property type="component" value="Unassembled WGS sequence"/>
</dbReference>
<organism evidence="1 2">
    <name type="scientific">Paraburkholderia fynbosensis</name>
    <dbReference type="NCBI Taxonomy" id="1200993"/>
    <lineage>
        <taxon>Bacteria</taxon>
        <taxon>Pseudomonadati</taxon>
        <taxon>Pseudomonadota</taxon>
        <taxon>Betaproteobacteria</taxon>
        <taxon>Burkholderiales</taxon>
        <taxon>Burkholderiaceae</taxon>
        <taxon>Paraburkholderia</taxon>
    </lineage>
</organism>
<protein>
    <recommendedName>
        <fullName evidence="3">Solute-binding protein family 3/N-terminal domain-containing protein</fullName>
    </recommendedName>
</protein>
<dbReference type="SUPFAM" id="SSF53850">
    <property type="entry name" value="Periplasmic binding protein-like II"/>
    <property type="match status" value="1"/>
</dbReference>
<evidence type="ECO:0000313" key="2">
    <source>
        <dbReference type="Proteomes" id="UP000494252"/>
    </source>
</evidence>
<proteinExistence type="predicted"/>
<name>A0A6J5GSY9_9BURK</name>
<keyword evidence="2" id="KW-1185">Reference proteome</keyword>
<accession>A0A6J5GSY9</accession>
<gene>
    <name evidence="1" type="ORF">LMG27177_05594</name>
</gene>
<evidence type="ECO:0000313" key="1">
    <source>
        <dbReference type="EMBL" id="CAB3804221.1"/>
    </source>
</evidence>